<evidence type="ECO:0000313" key="4">
    <source>
        <dbReference type="Proteomes" id="UP000005615"/>
    </source>
</evidence>
<sequence length="85" mass="9546">MLTQIYASDRKPGYYLYVPKDANLQDLPEALIKPLGALRKSLLLMITPAQKLANADPVKVLESLTERGFYLQLPPKDDPLEALYS</sequence>
<dbReference type="InterPro" id="IPR027354">
    <property type="entry name" value="YcgL_dom"/>
</dbReference>
<dbReference type="RefSeq" id="WP_009577140.1">
    <property type="nucleotide sequence ID" value="NZ_AEIG01000115.1"/>
</dbReference>
<keyword evidence="4" id="KW-1185">Reference proteome</keyword>
<proteinExistence type="inferred from homology"/>
<comment type="caution">
    <text evidence="3">The sequence shown here is derived from an EMBL/GenBank/DDBJ whole genome shotgun (WGS) entry which is preliminary data.</text>
</comment>
<dbReference type="Pfam" id="PF05166">
    <property type="entry name" value="YcgL"/>
    <property type="match status" value="1"/>
</dbReference>
<dbReference type="PANTHER" id="PTHR38109">
    <property type="entry name" value="PROTEIN YCGL"/>
    <property type="match status" value="1"/>
</dbReference>
<dbReference type="STRING" id="2518989.IMCC3088_283"/>
<evidence type="ECO:0000259" key="2">
    <source>
        <dbReference type="PROSITE" id="PS51648"/>
    </source>
</evidence>
<dbReference type="PROSITE" id="PS51648">
    <property type="entry name" value="YCGL"/>
    <property type="match status" value="1"/>
</dbReference>
<name>F3L5K5_9GAMM</name>
<evidence type="ECO:0000313" key="3">
    <source>
        <dbReference type="EMBL" id="EGG28398.1"/>
    </source>
</evidence>
<dbReference type="Proteomes" id="UP000005615">
    <property type="component" value="Unassembled WGS sequence"/>
</dbReference>
<dbReference type="EMBL" id="AEIG01000115">
    <property type="protein sequence ID" value="EGG28398.1"/>
    <property type="molecule type" value="Genomic_DNA"/>
</dbReference>
<protein>
    <recommendedName>
        <fullName evidence="1">YcgL domain-containing protein IMCC3088_283</fullName>
    </recommendedName>
</protein>
<gene>
    <name evidence="3" type="ORF">IMCC3088_283</name>
</gene>
<dbReference type="Gene3D" id="3.10.510.20">
    <property type="entry name" value="YcgL domain"/>
    <property type="match status" value="1"/>
</dbReference>
<feature type="domain" description="YcgL" evidence="2">
    <location>
        <begin position="1"/>
        <end position="85"/>
    </location>
</feature>
<accession>F3L5K5</accession>
<dbReference type="OrthoDB" id="7062382at2"/>
<evidence type="ECO:0000256" key="1">
    <source>
        <dbReference type="HAMAP-Rule" id="MF_01866"/>
    </source>
</evidence>
<reference evidence="3 4" key="1">
    <citation type="journal article" date="2011" name="J. Bacteriol.">
        <title>Genome sequence of strain IMCC3088, a proteorhodopsin-containing marine bacterium belonging to the OM60/NOR5 clade.</title>
        <authorList>
            <person name="Jang Y."/>
            <person name="Oh H.M."/>
            <person name="Kang I."/>
            <person name="Lee K."/>
            <person name="Yang S.J."/>
            <person name="Cho J.C."/>
        </authorList>
    </citation>
    <scope>NUCLEOTIDE SEQUENCE [LARGE SCALE GENOMIC DNA]</scope>
    <source>
        <strain evidence="3 4">IMCC3088</strain>
    </source>
</reference>
<organism evidence="3 4">
    <name type="scientific">Aequoribacter fuscus</name>
    <dbReference type="NCBI Taxonomy" id="2518989"/>
    <lineage>
        <taxon>Bacteria</taxon>
        <taxon>Pseudomonadati</taxon>
        <taxon>Pseudomonadota</taxon>
        <taxon>Gammaproteobacteria</taxon>
        <taxon>Cellvibrionales</taxon>
        <taxon>Halieaceae</taxon>
        <taxon>Aequoribacter</taxon>
    </lineage>
</organism>
<dbReference type="HAMAP" id="MF_01866">
    <property type="entry name" value="UPF0745"/>
    <property type="match status" value="1"/>
</dbReference>
<dbReference type="PANTHER" id="PTHR38109:SF1">
    <property type="entry name" value="PROTEIN YCGL"/>
    <property type="match status" value="1"/>
</dbReference>
<dbReference type="SUPFAM" id="SSF160191">
    <property type="entry name" value="YcgL-like"/>
    <property type="match status" value="1"/>
</dbReference>
<dbReference type="eggNOG" id="COG3100">
    <property type="taxonomic scope" value="Bacteria"/>
</dbReference>
<dbReference type="AlphaFoldDB" id="F3L5K5"/>
<dbReference type="InterPro" id="IPR038068">
    <property type="entry name" value="YcgL-like_sf"/>
</dbReference>